<dbReference type="AlphaFoldDB" id="A0A1M6GSA2"/>
<evidence type="ECO:0000259" key="2">
    <source>
        <dbReference type="Pfam" id="PF10077"/>
    </source>
</evidence>
<evidence type="ECO:0000313" key="4">
    <source>
        <dbReference type="Proteomes" id="UP000184292"/>
    </source>
</evidence>
<gene>
    <name evidence="3" type="ORF">SAMN05444417_2890</name>
</gene>
<name>A0A1M6GSA2_9RHOB</name>
<protein>
    <submittedName>
        <fullName evidence="3">Uncharacterized conserved protein YegJ, DUF2314 family</fullName>
    </submittedName>
</protein>
<feature type="domain" description="DUF2314" evidence="2">
    <location>
        <begin position="37"/>
        <end position="140"/>
    </location>
</feature>
<dbReference type="EMBL" id="FQYO01000005">
    <property type="protein sequence ID" value="SHJ12736.1"/>
    <property type="molecule type" value="Genomic_DNA"/>
</dbReference>
<proteinExistence type="predicted"/>
<dbReference type="RefSeq" id="WP_073332283.1">
    <property type="nucleotide sequence ID" value="NZ_FQYO01000005.1"/>
</dbReference>
<dbReference type="InterPro" id="IPR018756">
    <property type="entry name" value="DUF2314"/>
</dbReference>
<dbReference type="Pfam" id="PF10077">
    <property type="entry name" value="DUF2314"/>
    <property type="match status" value="1"/>
</dbReference>
<sequence length="165" mass="17254">MRAALLALALLAGCAAAPTAEDLTGGVVGFDPADPGIAGAVQAATATLPLFYRYALSGGQSLPPASIKVAFPTGPGRGDEVIWVSPFRMEADGSFIGLLANQPVAMPQGFGDPVEFDSSMVRDWAWEENDRTYGNYTARATIASGVLTREQIPGLSADPLPRSWQ</sequence>
<keyword evidence="1" id="KW-0732">Signal</keyword>
<evidence type="ECO:0000256" key="1">
    <source>
        <dbReference type="SAM" id="SignalP"/>
    </source>
</evidence>
<dbReference type="STRING" id="1447782.SAMN05444417_2890"/>
<accession>A0A1M6GSA2</accession>
<dbReference type="Proteomes" id="UP000184292">
    <property type="component" value="Unassembled WGS sequence"/>
</dbReference>
<keyword evidence="4" id="KW-1185">Reference proteome</keyword>
<dbReference type="OrthoDB" id="121776at2"/>
<evidence type="ECO:0000313" key="3">
    <source>
        <dbReference type="EMBL" id="SHJ12736.1"/>
    </source>
</evidence>
<feature type="signal peptide" evidence="1">
    <location>
        <begin position="1"/>
        <end position="20"/>
    </location>
</feature>
<reference evidence="3 4" key="1">
    <citation type="submission" date="2016-11" db="EMBL/GenBank/DDBJ databases">
        <authorList>
            <person name="Jaros S."/>
            <person name="Januszkiewicz K."/>
            <person name="Wedrychowicz H."/>
        </authorList>
    </citation>
    <scope>NUCLEOTIDE SEQUENCE [LARGE SCALE GENOMIC DNA]</scope>
    <source>
        <strain evidence="3 4">DSM 100565</strain>
    </source>
</reference>
<organism evidence="3 4">
    <name type="scientific">Wenxinia saemankumensis</name>
    <dbReference type="NCBI Taxonomy" id="1447782"/>
    <lineage>
        <taxon>Bacteria</taxon>
        <taxon>Pseudomonadati</taxon>
        <taxon>Pseudomonadota</taxon>
        <taxon>Alphaproteobacteria</taxon>
        <taxon>Rhodobacterales</taxon>
        <taxon>Roseobacteraceae</taxon>
        <taxon>Wenxinia</taxon>
    </lineage>
</organism>
<feature type="chain" id="PRO_5012816323" evidence="1">
    <location>
        <begin position="21"/>
        <end position="165"/>
    </location>
</feature>